<protein>
    <submittedName>
        <fullName evidence="1">Uncharacterized protein</fullName>
    </submittedName>
</protein>
<proteinExistence type="predicted"/>
<evidence type="ECO:0000313" key="2">
    <source>
        <dbReference type="Proteomes" id="UP000423396"/>
    </source>
</evidence>
<keyword evidence="2" id="KW-1185">Reference proteome</keyword>
<dbReference type="EMBL" id="CP045483">
    <property type="protein sequence ID" value="QGR18601.1"/>
    <property type="molecule type" value="Genomic_DNA"/>
</dbReference>
<accession>A0A650CL49</accession>
<dbReference type="GeneID" id="42797484"/>
<dbReference type="Proteomes" id="UP000423396">
    <property type="component" value="Chromosome"/>
</dbReference>
<dbReference type="KEGG" id="sazo:D1868_00370"/>
<evidence type="ECO:0000313" key="1">
    <source>
        <dbReference type="EMBL" id="QGR18601.1"/>
    </source>
</evidence>
<dbReference type="AlphaFoldDB" id="A0A650CL49"/>
<gene>
    <name evidence="1" type="ORF">D1868_00370</name>
</gene>
<name>A0A650CL49_9CREN</name>
<reference evidence="1 2" key="1">
    <citation type="submission" date="2019-10" db="EMBL/GenBank/DDBJ databases">
        <title>Genome Sequences from Six Type Strain Members of the Archaeal Family Sulfolobaceae: Acidianus ambivalens, Acidianus infernus, Metallosphaera prunae, Stygiolobus azoricus, Sulfolobus metallicus, and Sulfurisphaera ohwakuensis.</title>
        <authorList>
            <person name="Counts J.A."/>
            <person name="Kelly R.M."/>
        </authorList>
    </citation>
    <scope>NUCLEOTIDE SEQUENCE [LARGE SCALE GENOMIC DNA]</scope>
    <source>
        <strain evidence="1 2">FC6</strain>
    </source>
</reference>
<dbReference type="RefSeq" id="WP_156004784.1">
    <property type="nucleotide sequence ID" value="NZ_CP045483.1"/>
</dbReference>
<organism evidence="1 2">
    <name type="scientific">Stygiolobus azoricus</name>
    <dbReference type="NCBI Taxonomy" id="41675"/>
    <lineage>
        <taxon>Archaea</taxon>
        <taxon>Thermoproteota</taxon>
        <taxon>Thermoprotei</taxon>
        <taxon>Sulfolobales</taxon>
        <taxon>Sulfolobaceae</taxon>
        <taxon>Stygiolobus</taxon>
    </lineage>
</organism>
<sequence>MTSQLFPDLHKFKDIRSLKIHLEKFGVEECPVCKAKIKGKTFGNWKRHARMKRDEEHRKLLEMVS</sequence>